<reference evidence="4" key="1">
    <citation type="journal article" date="2017" name="Nat. Commun.">
        <title>The asparagus genome sheds light on the origin and evolution of a young Y chromosome.</title>
        <authorList>
            <person name="Harkess A."/>
            <person name="Zhou J."/>
            <person name="Xu C."/>
            <person name="Bowers J.E."/>
            <person name="Van der Hulst R."/>
            <person name="Ayyampalayam S."/>
            <person name="Mercati F."/>
            <person name="Riccardi P."/>
            <person name="McKain M.R."/>
            <person name="Kakrana A."/>
            <person name="Tang H."/>
            <person name="Ray J."/>
            <person name="Groenendijk J."/>
            <person name="Arikit S."/>
            <person name="Mathioni S.M."/>
            <person name="Nakano M."/>
            <person name="Shan H."/>
            <person name="Telgmann-Rauber A."/>
            <person name="Kanno A."/>
            <person name="Yue Z."/>
            <person name="Chen H."/>
            <person name="Li W."/>
            <person name="Chen Y."/>
            <person name="Xu X."/>
            <person name="Zhang Y."/>
            <person name="Luo S."/>
            <person name="Chen H."/>
            <person name="Gao J."/>
            <person name="Mao Z."/>
            <person name="Pires J.C."/>
            <person name="Luo M."/>
            <person name="Kudrna D."/>
            <person name="Wing R.A."/>
            <person name="Meyers B.C."/>
            <person name="Yi K."/>
            <person name="Kong H."/>
            <person name="Lavrijsen P."/>
            <person name="Sunseri F."/>
            <person name="Falavigna A."/>
            <person name="Ye Y."/>
            <person name="Leebens-Mack J.H."/>
            <person name="Chen G."/>
        </authorList>
    </citation>
    <scope>NUCLEOTIDE SEQUENCE [LARGE SCALE GENOMIC DNA]</scope>
    <source>
        <strain evidence="4">cv. DH0086</strain>
    </source>
</reference>
<feature type="region of interest" description="Disordered" evidence="1">
    <location>
        <begin position="316"/>
        <end position="347"/>
    </location>
</feature>
<proteinExistence type="predicted"/>
<accession>A0A5P1F3V7</accession>
<feature type="compositionally biased region" description="Low complexity" evidence="1">
    <location>
        <begin position="232"/>
        <end position="241"/>
    </location>
</feature>
<evidence type="ECO:0000259" key="2">
    <source>
        <dbReference type="Pfam" id="PF04782"/>
    </source>
</evidence>
<name>A0A5P1F3V7_ASPOF</name>
<feature type="compositionally biased region" description="Pro residues" evidence="1">
    <location>
        <begin position="242"/>
        <end position="252"/>
    </location>
</feature>
<dbReference type="PANTHER" id="PTHR21450">
    <property type="entry name" value="PROTEIN ALTERED PHOSPHATE STARVATION RESPONSE 1"/>
    <property type="match status" value="1"/>
</dbReference>
<dbReference type="OrthoDB" id="658187at2759"/>
<dbReference type="Gramene" id="ONK72852">
    <property type="protein sequence ID" value="ONK72852"/>
    <property type="gene ID" value="A4U43_C04F24040"/>
</dbReference>
<evidence type="ECO:0000313" key="3">
    <source>
        <dbReference type="EMBL" id="ONK72852.1"/>
    </source>
</evidence>
<dbReference type="OMA" id="SEYSAHG"/>
<feature type="domain" description="DUF632" evidence="2">
    <location>
        <begin position="376"/>
        <end position="676"/>
    </location>
</feature>
<dbReference type="PANTHER" id="PTHR21450:SF41">
    <property type="entry name" value="RNA POLYMERASE SUBUNIT BETA, PUTATIVE (DUF630 AND DUF632)-RELATED"/>
    <property type="match status" value="1"/>
</dbReference>
<organism evidence="3 4">
    <name type="scientific">Asparagus officinalis</name>
    <name type="common">Garden asparagus</name>
    <dbReference type="NCBI Taxonomy" id="4686"/>
    <lineage>
        <taxon>Eukaryota</taxon>
        <taxon>Viridiplantae</taxon>
        <taxon>Streptophyta</taxon>
        <taxon>Embryophyta</taxon>
        <taxon>Tracheophyta</taxon>
        <taxon>Spermatophyta</taxon>
        <taxon>Magnoliopsida</taxon>
        <taxon>Liliopsida</taxon>
        <taxon>Asparagales</taxon>
        <taxon>Asparagaceae</taxon>
        <taxon>Asparagoideae</taxon>
        <taxon>Asparagus</taxon>
    </lineage>
</organism>
<feature type="region of interest" description="Disordered" evidence="1">
    <location>
        <begin position="112"/>
        <end position="137"/>
    </location>
</feature>
<protein>
    <recommendedName>
        <fullName evidence="2">DUF632 domain-containing protein</fullName>
    </recommendedName>
</protein>
<feature type="compositionally biased region" description="Acidic residues" evidence="1">
    <location>
        <begin position="113"/>
        <end position="126"/>
    </location>
</feature>
<evidence type="ECO:0000313" key="4">
    <source>
        <dbReference type="Proteomes" id="UP000243459"/>
    </source>
</evidence>
<dbReference type="AlphaFoldDB" id="A0A5P1F3V7"/>
<evidence type="ECO:0000256" key="1">
    <source>
        <dbReference type="SAM" id="MobiDB-lite"/>
    </source>
</evidence>
<gene>
    <name evidence="3" type="ORF">A4U43_C04F24040</name>
</gene>
<dbReference type="EMBL" id="CM007384">
    <property type="protein sequence ID" value="ONK72852.1"/>
    <property type="molecule type" value="Genomic_DNA"/>
</dbReference>
<dbReference type="InterPro" id="IPR006867">
    <property type="entry name" value="DUF632"/>
</dbReference>
<feature type="compositionally biased region" description="Low complexity" evidence="1">
    <location>
        <begin position="269"/>
        <end position="279"/>
    </location>
</feature>
<feature type="region of interest" description="Disordered" evidence="1">
    <location>
        <begin position="59"/>
        <end position="79"/>
    </location>
</feature>
<feature type="compositionally biased region" description="Acidic residues" evidence="1">
    <location>
        <begin position="290"/>
        <end position="302"/>
    </location>
</feature>
<keyword evidence="4" id="KW-1185">Reference proteome</keyword>
<feature type="region of interest" description="Disordered" evidence="1">
    <location>
        <begin position="228"/>
        <end position="302"/>
    </location>
</feature>
<sequence length="783" mass="87810">MGCSGSKLRAGGGGAVRGRTDLLAMRPPPLRPRRRPQRYAFSPPLRRLLLPPLHRLRRQPRGLAPLPPPPLPPSSASSAKGRSFASAAAAAAAAAAFEVALRLWSHIQFHSSDDEEDGGSGADDPDSQLHSGNLSPDRYHFHQEHETWVPTSVNFNYARDQPQPSTVHFANVGGRQRRRSFILCFPSGRHILIIATTLTLILTHIPPTITMVFWEFFGLSPPNLAPPPAFGSAADSSAPSTSKPPPPPPSPPRVSTWDFLDPFGAQETYYPSYPPSRASRSSREVRDEEGIPDLEEEDDDVDEVVKEVYGEQKFVGSTTREYNGNEDRIGGVGENSRSVEVENEENVVEKKVVADDSQQQNVAASSSKPRKYSDISEIGSEIRVQFDRASDAATELSKMLEVGKHPYRFRKSSVIEVSSRMMCVMPPSTSNGEDFLNFEEDIVSSSKNLSSILQKLYIWEKKLQDEVKAEEKMRLLHERNSKRLRHLAERGAEAQKLEEVQNLIRKLSTKIRIRIQVVDSISNKINKLRDEELWPQIDELIQGSLRMWKNKLECHRIQCQAISKAKGLDSIANGGKLDDVQLRAMMDLELEVLRLTGNFASWISSQKNYVRALNGWLVLCLHYEPEVTADGVPPYSPGRIGAPPVFVICNSWSQAVDRISEMEVINAMKAFAARLRHLWEQNSVDPKQRMMPNGDMERSIRAREREVQIVNKEVDALNKKLALVSGQSELPNYSSEENSQQLGLKQIFEALENFAANSFKAYEELHIRSEEEKVAWENTKLSG</sequence>
<dbReference type="Proteomes" id="UP000243459">
    <property type="component" value="Chromosome 4"/>
</dbReference>
<dbReference type="Pfam" id="PF04782">
    <property type="entry name" value="DUF632"/>
    <property type="match status" value="1"/>
</dbReference>
<feature type="region of interest" description="Disordered" evidence="1">
    <location>
        <begin position="1"/>
        <end position="44"/>
    </location>
</feature>